<name>A0A645J3P0_9ZZZZ</name>
<accession>A0A645J3P0</accession>
<sequence length="86" mass="9546">MKGKENFTFDTIARLEEALGVEIMTIVQVGQPLAKNWVELPYLVRQQPGPVRVNRRGTVKSKSIVMGASITKEMSFSTQSIHSKVG</sequence>
<dbReference type="AlphaFoldDB" id="A0A645J3P0"/>
<protein>
    <submittedName>
        <fullName evidence="1">Uncharacterized protein</fullName>
    </submittedName>
</protein>
<proteinExistence type="predicted"/>
<organism evidence="1">
    <name type="scientific">bioreactor metagenome</name>
    <dbReference type="NCBI Taxonomy" id="1076179"/>
    <lineage>
        <taxon>unclassified sequences</taxon>
        <taxon>metagenomes</taxon>
        <taxon>ecological metagenomes</taxon>
    </lineage>
</organism>
<evidence type="ECO:0000313" key="1">
    <source>
        <dbReference type="EMBL" id="MPN58268.1"/>
    </source>
</evidence>
<gene>
    <name evidence="1" type="ORF">SDC9_205971</name>
</gene>
<comment type="caution">
    <text evidence="1">The sequence shown here is derived from an EMBL/GenBank/DDBJ whole genome shotgun (WGS) entry which is preliminary data.</text>
</comment>
<dbReference type="EMBL" id="VSSQ01130758">
    <property type="protein sequence ID" value="MPN58268.1"/>
    <property type="molecule type" value="Genomic_DNA"/>
</dbReference>
<reference evidence="1" key="1">
    <citation type="submission" date="2019-08" db="EMBL/GenBank/DDBJ databases">
        <authorList>
            <person name="Kucharzyk K."/>
            <person name="Murdoch R.W."/>
            <person name="Higgins S."/>
            <person name="Loffler F."/>
        </authorList>
    </citation>
    <scope>NUCLEOTIDE SEQUENCE</scope>
</reference>